<evidence type="ECO:0000313" key="13">
    <source>
        <dbReference type="EMBL" id="PNI61333.1"/>
    </source>
</evidence>
<evidence type="ECO:0000259" key="12">
    <source>
        <dbReference type="Pfam" id="PF03801"/>
    </source>
</evidence>
<evidence type="ECO:0000256" key="4">
    <source>
        <dbReference type="ARBA" id="ARBA00022776"/>
    </source>
</evidence>
<dbReference type="EMBL" id="NBAG03000249">
    <property type="protein sequence ID" value="PNI61333.1"/>
    <property type="molecule type" value="Genomic_DNA"/>
</dbReference>
<evidence type="ECO:0000313" key="14">
    <source>
        <dbReference type="Proteomes" id="UP000236370"/>
    </source>
</evidence>
<dbReference type="PANTHER" id="PTHR10643">
    <property type="entry name" value="KINETOCHORE PROTEIN NDC80"/>
    <property type="match status" value="1"/>
</dbReference>
<organism evidence="13 14">
    <name type="scientific">Pan troglodytes</name>
    <name type="common">Chimpanzee</name>
    <dbReference type="NCBI Taxonomy" id="9598"/>
    <lineage>
        <taxon>Eukaryota</taxon>
        <taxon>Metazoa</taxon>
        <taxon>Chordata</taxon>
        <taxon>Craniata</taxon>
        <taxon>Vertebrata</taxon>
        <taxon>Euteleostomi</taxon>
        <taxon>Mammalia</taxon>
        <taxon>Eutheria</taxon>
        <taxon>Euarchontoglires</taxon>
        <taxon>Primates</taxon>
        <taxon>Haplorrhini</taxon>
        <taxon>Catarrhini</taxon>
        <taxon>Hominidae</taxon>
        <taxon>Pan</taxon>
    </lineage>
</organism>
<evidence type="ECO:0000256" key="11">
    <source>
        <dbReference type="RuleBase" id="RU368072"/>
    </source>
</evidence>
<feature type="non-terminal residue" evidence="13">
    <location>
        <position position="1"/>
    </location>
</feature>
<keyword evidence="7 11" id="KW-0539">Nucleus</keyword>
<comment type="similarity">
    <text evidence="1 11">Belongs to the NDC80/HEC1 family.</text>
</comment>
<proteinExistence type="inferred from homology"/>
<keyword evidence="6" id="KW-0175">Coiled coil</keyword>
<dbReference type="GO" id="GO:0031262">
    <property type="term" value="C:Ndc80 complex"/>
    <property type="evidence" value="ECO:0007669"/>
    <property type="project" value="UniProtKB-UniRule"/>
</dbReference>
<dbReference type="InterPro" id="IPR005550">
    <property type="entry name" value="Kinetochore_Ndc80"/>
</dbReference>
<keyword evidence="5 11" id="KW-0995">Kinetochore</keyword>
<comment type="subunit">
    <text evidence="11">Component of the NDC80 complex.</text>
</comment>
<dbReference type="Pfam" id="PF03801">
    <property type="entry name" value="Ndc80_HEC"/>
    <property type="match status" value="1"/>
</dbReference>
<evidence type="ECO:0000256" key="6">
    <source>
        <dbReference type="ARBA" id="ARBA00023054"/>
    </source>
</evidence>
<dbReference type="GO" id="GO:0051315">
    <property type="term" value="P:attachment of mitotic spindle microtubules to kinetochore"/>
    <property type="evidence" value="ECO:0007669"/>
    <property type="project" value="UniProtKB-UniRule"/>
</dbReference>
<dbReference type="GO" id="GO:0005737">
    <property type="term" value="C:cytoplasm"/>
    <property type="evidence" value="ECO:0007669"/>
    <property type="project" value="UniProtKB-ARBA"/>
</dbReference>
<comment type="function">
    <text evidence="10">Acts as a component of the essential kinetochore-associated NDC80 complex, which is required for chromosome segregation and spindle checkpoint activity. Required for kinetochore integrity and the organization of stable microtubule binding sites in the outer plate of the kinetochore. The NDC80 complex synergistically enhances the affinity of the SKA1 complex for microtubules and may allow the NDC80 complex to track depolymerizing microtubules. Plays a role in chromosome congression and is essential for the end-on attachment of the kinetochores to spindle microtubules.</text>
</comment>
<feature type="domain" description="Kinetochore protein Ndc80 CH" evidence="12">
    <location>
        <begin position="1"/>
        <end position="101"/>
    </location>
</feature>
<evidence type="ECO:0000256" key="1">
    <source>
        <dbReference type="ARBA" id="ARBA00007050"/>
    </source>
</evidence>
<name>A0A2J8MP80_PANTR</name>
<comment type="subcellular location">
    <subcellularLocation>
        <location evidence="11">Chromosome</location>
        <location evidence="11">Centromere</location>
        <location evidence="11">Kinetochore</location>
    </subcellularLocation>
    <subcellularLocation>
        <location evidence="11">Nucleus</location>
    </subcellularLocation>
</comment>
<reference evidence="13 14" key="1">
    <citation type="submission" date="2017-12" db="EMBL/GenBank/DDBJ databases">
        <title>High-resolution comparative analysis of great ape genomes.</title>
        <authorList>
            <person name="Pollen A."/>
            <person name="Hastie A."/>
            <person name="Hormozdiari F."/>
            <person name="Dougherty M."/>
            <person name="Liu R."/>
            <person name="Chaisson M."/>
            <person name="Hoppe E."/>
            <person name="Hill C."/>
            <person name="Pang A."/>
            <person name="Hillier L."/>
            <person name="Baker C."/>
            <person name="Armstrong J."/>
            <person name="Shendure J."/>
            <person name="Paten B."/>
            <person name="Wilson R."/>
            <person name="Chao H."/>
            <person name="Schneider V."/>
            <person name="Ventura M."/>
            <person name="Kronenberg Z."/>
            <person name="Murali S."/>
            <person name="Gordon D."/>
            <person name="Cantsilieris S."/>
            <person name="Munson K."/>
            <person name="Nelson B."/>
            <person name="Raja A."/>
            <person name="Underwood J."/>
            <person name="Diekhans M."/>
            <person name="Fiddes I."/>
            <person name="Haussler D."/>
            <person name="Eichler E."/>
        </authorList>
    </citation>
    <scope>NUCLEOTIDE SEQUENCE [LARGE SCALE GENOMIC DNA]</scope>
    <source>
        <strain evidence="13">Yerkes chimp pedigree #C0471</strain>
    </source>
</reference>
<evidence type="ECO:0000256" key="10">
    <source>
        <dbReference type="ARBA" id="ARBA00058194"/>
    </source>
</evidence>
<dbReference type="Gene3D" id="1.10.418.30">
    <property type="entry name" value="Ncd80 complex, Ncd80 subunit"/>
    <property type="match status" value="1"/>
</dbReference>
<evidence type="ECO:0000256" key="5">
    <source>
        <dbReference type="ARBA" id="ARBA00022838"/>
    </source>
</evidence>
<sequence>CIRQLCEFLTENGYAHNVSMKSLQAPSVKDFLKIFTFLYGFLCPSYELPDTKFEEEVPRIFKDLGYPFALSKSSMYTVGAPHTWPHIVAALVWLIDCIKSLALLPRLECSGMISAHYNLHLPGSSNSHASASQVARITGAHHHAQLIFVFSVETACHHVGQADLELLT</sequence>
<evidence type="ECO:0000256" key="2">
    <source>
        <dbReference type="ARBA" id="ARBA00022454"/>
    </source>
</evidence>
<dbReference type="InterPro" id="IPR055260">
    <property type="entry name" value="Ndc80_CH"/>
</dbReference>
<dbReference type="SMR" id="A0A2J8MP80"/>
<gene>
    <name evidence="13" type="ORF">CK820_G0018507</name>
</gene>
<evidence type="ECO:0000256" key="3">
    <source>
        <dbReference type="ARBA" id="ARBA00022618"/>
    </source>
</evidence>
<keyword evidence="3 11" id="KW-0132">Cell division</keyword>
<evidence type="ECO:0000256" key="7">
    <source>
        <dbReference type="ARBA" id="ARBA00023242"/>
    </source>
</evidence>
<dbReference type="Proteomes" id="UP000236370">
    <property type="component" value="Unassembled WGS sequence"/>
</dbReference>
<evidence type="ECO:0000256" key="8">
    <source>
        <dbReference type="ARBA" id="ARBA00023306"/>
    </source>
</evidence>
<dbReference type="GO" id="GO:0007051">
    <property type="term" value="P:spindle organization"/>
    <property type="evidence" value="ECO:0007669"/>
    <property type="project" value="UniProtKB-ARBA"/>
</dbReference>
<keyword evidence="8 11" id="KW-0131">Cell cycle</keyword>
<keyword evidence="2 11" id="KW-0158">Chromosome</keyword>
<dbReference type="GO" id="GO:0005634">
    <property type="term" value="C:nucleus"/>
    <property type="evidence" value="ECO:0007669"/>
    <property type="project" value="UniProtKB-SubCell"/>
</dbReference>
<accession>A0A2J8MP80</accession>
<dbReference type="PANTHER" id="PTHR10643:SF2">
    <property type="entry name" value="KINETOCHORE PROTEIN NDC80 HOMOLOG"/>
    <property type="match status" value="1"/>
</dbReference>
<comment type="caution">
    <text evidence="13">The sequence shown here is derived from an EMBL/GenBank/DDBJ whole genome shotgun (WGS) entry which is preliminary data.</text>
</comment>
<protein>
    <recommendedName>
        <fullName evidence="11">Kinetochore protein NDC80</fullName>
    </recommendedName>
</protein>
<evidence type="ECO:0000256" key="9">
    <source>
        <dbReference type="ARBA" id="ARBA00023328"/>
    </source>
</evidence>
<dbReference type="GO" id="GO:0051301">
    <property type="term" value="P:cell division"/>
    <property type="evidence" value="ECO:0007669"/>
    <property type="project" value="UniProtKB-UniRule"/>
</dbReference>
<dbReference type="GO" id="GO:0005813">
    <property type="term" value="C:centrosome"/>
    <property type="evidence" value="ECO:0007669"/>
    <property type="project" value="UniProtKB-ARBA"/>
</dbReference>
<dbReference type="InterPro" id="IPR038273">
    <property type="entry name" value="Ndc80_sf"/>
</dbReference>
<keyword evidence="4 11" id="KW-0498">Mitosis</keyword>
<dbReference type="AlphaFoldDB" id="A0A2J8MP80"/>
<keyword evidence="9 11" id="KW-0137">Centromere</keyword>
<dbReference type="FunFam" id="1.10.418.30:FF:000002">
    <property type="entry name" value="NDC80, kinetochore complex component"/>
    <property type="match status" value="1"/>
</dbReference>